<keyword evidence="2" id="KW-1185">Reference proteome</keyword>
<proteinExistence type="predicted"/>
<comment type="caution">
    <text evidence="1">The sequence shown here is derived from an EMBL/GenBank/DDBJ whole genome shotgun (WGS) entry which is preliminary data.</text>
</comment>
<sequence>MKENNNGFLKRADAFIALANEQLNQNLTQGEISASFMYGSARFSAWMAASSFESAEDMKAEKDNIVEYFMNEYKLALEEHLDNHIQNFDFSTK</sequence>
<dbReference type="InterPro" id="IPR021490">
    <property type="entry name" value="DUF3144"/>
</dbReference>
<gene>
    <name evidence="1" type="ORF">B0174_08970</name>
</gene>
<dbReference type="AlphaFoldDB" id="A0A363CXM2"/>
<dbReference type="Pfam" id="PF11342">
    <property type="entry name" value="DUF3144"/>
    <property type="match status" value="1"/>
</dbReference>
<evidence type="ECO:0000313" key="1">
    <source>
        <dbReference type="EMBL" id="PUE63812.1"/>
    </source>
</evidence>
<evidence type="ECO:0008006" key="3">
    <source>
        <dbReference type="Google" id="ProtNLM"/>
    </source>
</evidence>
<dbReference type="OrthoDB" id="5344355at2"/>
<organism evidence="1 2">
    <name type="scientific">Arcobacter caeni</name>
    <dbReference type="NCBI Taxonomy" id="1912877"/>
    <lineage>
        <taxon>Bacteria</taxon>
        <taxon>Pseudomonadati</taxon>
        <taxon>Campylobacterota</taxon>
        <taxon>Epsilonproteobacteria</taxon>
        <taxon>Campylobacterales</taxon>
        <taxon>Arcobacteraceae</taxon>
        <taxon>Arcobacter</taxon>
    </lineage>
</organism>
<protein>
    <recommendedName>
        <fullName evidence="3">DUF3144 domain-containing protein</fullName>
    </recommendedName>
</protein>
<dbReference type="RefSeq" id="WP_108559870.1">
    <property type="nucleotide sequence ID" value="NZ_MUXE01000013.1"/>
</dbReference>
<name>A0A363CXM2_9BACT</name>
<reference evidence="1 2" key="1">
    <citation type="submission" date="2017-02" db="EMBL/GenBank/DDBJ databases">
        <title>Arcobacter caeni sp. nov, a new Arcobacter species isolated from reclaimed water.</title>
        <authorList>
            <person name="Figueras M.J."/>
            <person name="Perez-Cataluna A."/>
            <person name="Salas-Masso N."/>
        </authorList>
    </citation>
    <scope>NUCLEOTIDE SEQUENCE [LARGE SCALE GENOMIC DNA]</scope>
    <source>
        <strain evidence="1 2">RW17-10</strain>
    </source>
</reference>
<dbReference type="Proteomes" id="UP000251135">
    <property type="component" value="Unassembled WGS sequence"/>
</dbReference>
<dbReference type="Gene3D" id="1.10.287.3020">
    <property type="match status" value="1"/>
</dbReference>
<evidence type="ECO:0000313" key="2">
    <source>
        <dbReference type="Proteomes" id="UP000251135"/>
    </source>
</evidence>
<dbReference type="EMBL" id="MUXE01000013">
    <property type="protein sequence ID" value="PUE63812.1"/>
    <property type="molecule type" value="Genomic_DNA"/>
</dbReference>
<accession>A0A363CXM2</accession>